<dbReference type="STRING" id="395961.Cyan7425_5210"/>
<dbReference type="KEGG" id="cyn:Cyan7425_5210"/>
<dbReference type="EMBL" id="CP001344">
    <property type="protein sequence ID" value="ACL47503.1"/>
    <property type="molecule type" value="Genomic_DNA"/>
</dbReference>
<reference evidence="1" key="1">
    <citation type="submission" date="2009-01" db="EMBL/GenBank/DDBJ databases">
        <title>Complete sequence of chromosome Cyanothece sp. PCC 7425.</title>
        <authorList>
            <consortium name="US DOE Joint Genome Institute"/>
            <person name="Lucas S."/>
            <person name="Copeland A."/>
            <person name="Lapidus A."/>
            <person name="Glavina del Rio T."/>
            <person name="Dalin E."/>
            <person name="Tice H."/>
            <person name="Bruce D."/>
            <person name="Goodwin L."/>
            <person name="Pitluck S."/>
            <person name="Sims D."/>
            <person name="Meineke L."/>
            <person name="Brettin T."/>
            <person name="Detter J.C."/>
            <person name="Han C."/>
            <person name="Larimer F."/>
            <person name="Land M."/>
            <person name="Hauser L."/>
            <person name="Kyrpides N."/>
            <person name="Ovchinnikova G."/>
            <person name="Liberton M."/>
            <person name="Stoeckel J."/>
            <person name="Banerjee A."/>
            <person name="Singh A."/>
            <person name="Page L."/>
            <person name="Sato H."/>
            <person name="Zhao L."/>
            <person name="Sherman L."/>
            <person name="Pakrasi H."/>
            <person name="Richardson P."/>
        </authorList>
    </citation>
    <scope>NUCLEOTIDE SEQUENCE</scope>
    <source>
        <strain evidence="1">PCC 7425</strain>
    </source>
</reference>
<name>B8HQA6_CYAP4</name>
<protein>
    <submittedName>
        <fullName evidence="1">Uncharacterized protein</fullName>
    </submittedName>
</protein>
<evidence type="ECO:0000313" key="1">
    <source>
        <dbReference type="EMBL" id="ACL47503.1"/>
    </source>
</evidence>
<dbReference type="eggNOG" id="COG4278">
    <property type="taxonomic scope" value="Bacteria"/>
</dbReference>
<accession>B8HQA6</accession>
<gene>
    <name evidence="1" type="ordered locus">Cyan7425_5210</name>
</gene>
<proteinExistence type="predicted"/>
<organism evidence="1">
    <name type="scientific">Cyanothece sp. (strain PCC 7425 / ATCC 29141)</name>
    <dbReference type="NCBI Taxonomy" id="395961"/>
    <lineage>
        <taxon>Bacteria</taxon>
        <taxon>Bacillati</taxon>
        <taxon>Cyanobacteriota</taxon>
        <taxon>Cyanophyceae</taxon>
        <taxon>Gomontiellales</taxon>
        <taxon>Cyanothecaceae</taxon>
        <taxon>Cyanothece</taxon>
    </lineage>
</organism>
<dbReference type="HOGENOM" id="CLU_124467_1_0_3"/>
<sequence>MSVSFQSPTSSETLKPVKLEDLLSYRHPHVLKRFQKDYGHSPAEADLWFEDLMRFFYLGYCNRRLILEGKTDCHFVAMYPPLLPIDDLWHTFLLFTRDYAEFCQEYFGYFIHHTPNVEETPPEDAPERLQQFLELVYDELGEEVFVRWFREYC</sequence>
<dbReference type="OrthoDB" id="278697at2"/>
<dbReference type="AlphaFoldDB" id="B8HQA6"/>